<organism evidence="4 5">
    <name type="scientific">Paenibacillus silvestris</name>
    <dbReference type="NCBI Taxonomy" id="2606219"/>
    <lineage>
        <taxon>Bacteria</taxon>
        <taxon>Bacillati</taxon>
        <taxon>Bacillota</taxon>
        <taxon>Bacilli</taxon>
        <taxon>Bacillales</taxon>
        <taxon>Paenibacillaceae</taxon>
        <taxon>Paenibacillus</taxon>
    </lineage>
</organism>
<dbReference type="Proteomes" id="UP000481087">
    <property type="component" value="Unassembled WGS sequence"/>
</dbReference>
<evidence type="ECO:0000256" key="3">
    <source>
        <dbReference type="SAM" id="Phobius"/>
    </source>
</evidence>
<evidence type="ECO:0000313" key="4">
    <source>
        <dbReference type="EMBL" id="MZQ87350.1"/>
    </source>
</evidence>
<protein>
    <submittedName>
        <fullName evidence="4">Prepilin-type N-terminal cleavage/methylation domain-containing protein</fullName>
    </submittedName>
</protein>
<keyword evidence="3" id="KW-1133">Transmembrane helix</keyword>
<dbReference type="GO" id="GO:0030420">
    <property type="term" value="P:establishment of competence for transformation"/>
    <property type="evidence" value="ECO:0007669"/>
    <property type="project" value="UniProtKB-KW"/>
</dbReference>
<evidence type="ECO:0000256" key="1">
    <source>
        <dbReference type="ARBA" id="ARBA00004241"/>
    </source>
</evidence>
<dbReference type="Pfam" id="PF07963">
    <property type="entry name" value="N_methyl"/>
    <property type="match status" value="1"/>
</dbReference>
<evidence type="ECO:0000256" key="2">
    <source>
        <dbReference type="ARBA" id="ARBA00023287"/>
    </source>
</evidence>
<dbReference type="EMBL" id="WTUZ01000040">
    <property type="protein sequence ID" value="MZQ87350.1"/>
    <property type="molecule type" value="Genomic_DNA"/>
</dbReference>
<dbReference type="PROSITE" id="PS00409">
    <property type="entry name" value="PROKAR_NTER_METHYL"/>
    <property type="match status" value="1"/>
</dbReference>
<dbReference type="RefSeq" id="WP_161411966.1">
    <property type="nucleotide sequence ID" value="NZ_WTUZ01000040.1"/>
</dbReference>
<sequence length="191" mass="21484">MNRREPREEGFTLIEVLAATVILSVASMAMMAFFINAMSYNKGNQNKTVMVNLARNALFYMEKQNFNQVEKYFSQIGESDGKDPIMTMENCITISNNGVSCHLPLKSELLNGFSGIGNVLRPSVNGKEYDITITYQTDLEKGRADDPSPTTEDRMSKYLIPIRVSVKTLGAVESLRNQTYVEGYVTNEKIR</sequence>
<dbReference type="AlphaFoldDB" id="A0A6L8VDP4"/>
<proteinExistence type="predicted"/>
<keyword evidence="5" id="KW-1185">Reference proteome</keyword>
<gene>
    <name evidence="4" type="ORF">GQF01_35055</name>
</gene>
<keyword evidence="2" id="KW-0178">Competence</keyword>
<dbReference type="InterPro" id="IPR012902">
    <property type="entry name" value="N_methyl_site"/>
</dbReference>
<dbReference type="GO" id="GO:0009986">
    <property type="term" value="C:cell surface"/>
    <property type="evidence" value="ECO:0007669"/>
    <property type="project" value="UniProtKB-SubCell"/>
</dbReference>
<evidence type="ECO:0000313" key="5">
    <source>
        <dbReference type="Proteomes" id="UP000481087"/>
    </source>
</evidence>
<feature type="transmembrane region" description="Helical" evidence="3">
    <location>
        <begin position="12"/>
        <end position="35"/>
    </location>
</feature>
<comment type="subcellular location">
    <subcellularLocation>
        <location evidence="1">Cell surface</location>
    </subcellularLocation>
</comment>
<dbReference type="NCBIfam" id="TIGR02532">
    <property type="entry name" value="IV_pilin_GFxxxE"/>
    <property type="match status" value="1"/>
</dbReference>
<name>A0A6L8VDP4_9BACL</name>
<keyword evidence="3" id="KW-0472">Membrane</keyword>
<keyword evidence="3" id="KW-0812">Transmembrane</keyword>
<comment type="caution">
    <text evidence="4">The sequence shown here is derived from an EMBL/GenBank/DDBJ whole genome shotgun (WGS) entry which is preliminary data.</text>
</comment>
<reference evidence="4 5" key="1">
    <citation type="submission" date="2019-12" db="EMBL/GenBank/DDBJ databases">
        <title>Paenibacillus sp. nov. sp. isolated from soil.</title>
        <authorList>
            <person name="Kim J."/>
            <person name="Jeong S.E."/>
            <person name="Jung H.S."/>
            <person name="Jeon C.O."/>
        </authorList>
    </citation>
    <scope>NUCLEOTIDE SEQUENCE [LARGE SCALE GENOMIC DNA]</scope>
    <source>
        <strain evidence="4 5">5J-6</strain>
    </source>
</reference>
<accession>A0A6L8VDP4</accession>